<accession>A0AA94HLL3</accession>
<proteinExistence type="predicted"/>
<gene>
    <name evidence="3" type="ORF">SAMN04487783_0947</name>
</gene>
<evidence type="ECO:0000313" key="3">
    <source>
        <dbReference type="EMBL" id="SFS07343.1"/>
    </source>
</evidence>
<feature type="signal peptide" evidence="2">
    <location>
        <begin position="1"/>
        <end position="24"/>
    </location>
</feature>
<feature type="compositionally biased region" description="Low complexity" evidence="1">
    <location>
        <begin position="38"/>
        <end position="53"/>
    </location>
</feature>
<comment type="caution">
    <text evidence="3">The sequence shown here is derived from an EMBL/GenBank/DDBJ whole genome shotgun (WGS) entry which is preliminary data.</text>
</comment>
<evidence type="ECO:0000256" key="2">
    <source>
        <dbReference type="SAM" id="SignalP"/>
    </source>
</evidence>
<dbReference type="Proteomes" id="UP000198506">
    <property type="component" value="Unassembled WGS sequence"/>
</dbReference>
<dbReference type="AlphaFoldDB" id="A0AA94HLL3"/>
<name>A0AA94HLL3_9MICO</name>
<keyword evidence="2" id="KW-0732">Signal</keyword>
<organism evidence="3 4">
    <name type="scientific">Agrococcus baldri</name>
    <dbReference type="NCBI Taxonomy" id="153730"/>
    <lineage>
        <taxon>Bacteria</taxon>
        <taxon>Bacillati</taxon>
        <taxon>Actinomycetota</taxon>
        <taxon>Actinomycetes</taxon>
        <taxon>Micrococcales</taxon>
        <taxon>Microbacteriaceae</taxon>
        <taxon>Agrococcus</taxon>
    </lineage>
</organism>
<protein>
    <recommendedName>
        <fullName evidence="5">Lipoprotein</fullName>
    </recommendedName>
</protein>
<dbReference type="RefSeq" id="WP_092916449.1">
    <property type="nucleotide sequence ID" value="NZ_FOZN01000002.1"/>
</dbReference>
<feature type="compositionally biased region" description="Pro residues" evidence="1">
    <location>
        <begin position="25"/>
        <end position="37"/>
    </location>
</feature>
<feature type="region of interest" description="Disordered" evidence="1">
    <location>
        <begin position="25"/>
        <end position="59"/>
    </location>
</feature>
<evidence type="ECO:0000256" key="1">
    <source>
        <dbReference type="SAM" id="MobiDB-lite"/>
    </source>
</evidence>
<sequence>MLGSRFARATLVVAALLVTTACSTAPPPAPDPAPPGEPSGSAPAPDPAPSAAAVDERSASERALDCLPGRWQVDPASPAWDVPAGDADEVSGTFSVVFDGAGGFGLEYHQWRIFTEIRDGTGSSVEVIWDGTLIGEYTVGQDGLVATSPIDSDVTTTSTMTTAGIVETDVTDVERQPVPVQYRCDGDRLTGIVAGEGVEAGDTWVVYDFAEQL</sequence>
<evidence type="ECO:0008006" key="5">
    <source>
        <dbReference type="Google" id="ProtNLM"/>
    </source>
</evidence>
<dbReference type="EMBL" id="FOZN01000002">
    <property type="protein sequence ID" value="SFS07343.1"/>
    <property type="molecule type" value="Genomic_DNA"/>
</dbReference>
<reference evidence="3 4" key="1">
    <citation type="submission" date="2016-10" db="EMBL/GenBank/DDBJ databases">
        <authorList>
            <person name="Varghese N."/>
            <person name="Submissions S."/>
        </authorList>
    </citation>
    <scope>NUCLEOTIDE SEQUENCE [LARGE SCALE GENOMIC DNA]</scope>
    <source>
        <strain evidence="3 4">IAM 15147</strain>
    </source>
</reference>
<feature type="chain" id="PRO_5041689007" description="Lipoprotein" evidence="2">
    <location>
        <begin position="25"/>
        <end position="213"/>
    </location>
</feature>
<keyword evidence="4" id="KW-1185">Reference proteome</keyword>
<dbReference type="PROSITE" id="PS51257">
    <property type="entry name" value="PROKAR_LIPOPROTEIN"/>
    <property type="match status" value="1"/>
</dbReference>
<evidence type="ECO:0000313" key="4">
    <source>
        <dbReference type="Proteomes" id="UP000198506"/>
    </source>
</evidence>